<keyword evidence="1" id="KW-0812">Transmembrane</keyword>
<gene>
    <name evidence="2" type="ordered locus">Exig_3052</name>
</gene>
<accession>B1YMS0</accession>
<dbReference type="HOGENOM" id="CLU_2537557_0_0_9"/>
<feature type="transmembrane region" description="Helical" evidence="1">
    <location>
        <begin position="7"/>
        <end position="25"/>
    </location>
</feature>
<dbReference type="EMBL" id="CP001023">
    <property type="protein sequence ID" value="ACB62497.1"/>
    <property type="molecule type" value="Genomic_DNA"/>
</dbReference>
<feature type="transmembrane region" description="Helical" evidence="1">
    <location>
        <begin position="57"/>
        <end position="80"/>
    </location>
</feature>
<dbReference type="AlphaFoldDB" id="B1YMS0"/>
<reference evidence="2 3" key="2">
    <citation type="submission" date="2008-04" db="EMBL/GenBank/DDBJ databases">
        <title>Complete sequence of plasmid1 of Exiguobacterium sibiricum 255-15.</title>
        <authorList>
            <consortium name="US DOE Joint Genome Institute"/>
            <person name="Copeland A."/>
            <person name="Lucas S."/>
            <person name="Lapidus A."/>
            <person name="Glavina del Rio T."/>
            <person name="Dalin E."/>
            <person name="Tice H."/>
            <person name="Bruce D."/>
            <person name="Goodwin L."/>
            <person name="Pitluck S."/>
            <person name="Kiss H."/>
            <person name="Chertkov O."/>
            <person name="Monk C."/>
            <person name="Brettin T."/>
            <person name="Detter J.C."/>
            <person name="Han C."/>
            <person name="Kuske C.R."/>
            <person name="Schmutz J."/>
            <person name="Larimer F."/>
            <person name="Land M."/>
            <person name="Hauser L."/>
            <person name="Kyrpides N."/>
            <person name="Mikhailova N."/>
            <person name="Vishnivetskaya T."/>
            <person name="Rodrigues D.F."/>
            <person name="Gilichinsky D."/>
            <person name="Tiedje J."/>
            <person name="Richardson P."/>
        </authorList>
    </citation>
    <scope>NUCLEOTIDE SEQUENCE [LARGE SCALE GENOMIC DNA]</scope>
    <source>
        <strain evidence="3">DSM 17290 / CIP 109462 / JCM 13490 / 255-15</strain>
        <plasmid evidence="2 3">pEXIG01</plasmid>
    </source>
</reference>
<keyword evidence="1" id="KW-0472">Membrane</keyword>
<geneLocation type="plasmid" evidence="2 3">
    <name>pEXIG01</name>
</geneLocation>
<keyword evidence="1" id="KW-1133">Transmembrane helix</keyword>
<dbReference type="RefSeq" id="WP_012362681.1">
    <property type="nucleotide sequence ID" value="NC_010549.1"/>
</dbReference>
<organism evidence="2 3">
    <name type="scientific">Exiguobacterium sibiricum (strain DSM 17290 / CCUG 55495 / CIP 109462 / JCM 13490 / 255-15)</name>
    <dbReference type="NCBI Taxonomy" id="262543"/>
    <lineage>
        <taxon>Bacteria</taxon>
        <taxon>Bacillati</taxon>
        <taxon>Bacillota</taxon>
        <taxon>Bacilli</taxon>
        <taxon>Bacillales</taxon>
        <taxon>Bacillales Family XII. Incertae Sedis</taxon>
        <taxon>Exiguobacterium</taxon>
    </lineage>
</organism>
<dbReference type="KEGG" id="esi:Exig_3052"/>
<sequence>MKNAKNILIANSIVLIIILIAQLISPSIGSYLLDSKIEFLDENSTYWIAKLIETSSVQGFCLLVGLLNISLIAVSVNHLLKQK</sequence>
<proteinExistence type="predicted"/>
<keyword evidence="3" id="KW-1185">Reference proteome</keyword>
<protein>
    <submittedName>
        <fullName evidence="2">Uncharacterized protein</fullName>
    </submittedName>
</protein>
<dbReference type="OrthoDB" id="9945076at2"/>
<evidence type="ECO:0000313" key="3">
    <source>
        <dbReference type="Proteomes" id="UP000001681"/>
    </source>
</evidence>
<evidence type="ECO:0000256" key="1">
    <source>
        <dbReference type="SAM" id="Phobius"/>
    </source>
</evidence>
<keyword evidence="2" id="KW-0614">Plasmid</keyword>
<evidence type="ECO:0000313" key="2">
    <source>
        <dbReference type="EMBL" id="ACB62497.1"/>
    </source>
</evidence>
<name>B1YMS0_EXIS2</name>
<reference evidence="2 3" key="1">
    <citation type="journal article" date="2006" name="Extremophiles">
        <title>Characterization of Exiguobacterium isolates from the Siberian permafrost. Description of Exiguobacterium sibiricum sp. nov.</title>
        <authorList>
            <person name="Rodrigues D.F."/>
            <person name="Goris J."/>
            <person name="Vishnivetskaya T."/>
            <person name="Gilichinsky D."/>
            <person name="Thomashow M.F."/>
            <person name="Tiedje J.M."/>
        </authorList>
    </citation>
    <scope>NUCLEOTIDE SEQUENCE [LARGE SCALE GENOMIC DNA]</scope>
    <source>
        <strain evidence="3">DSM 17290 / CIP 109462 / JCM 13490 / 255-15</strain>
        <plasmid evidence="2">pEXIG01</plasmid>
    </source>
</reference>
<dbReference type="Proteomes" id="UP000001681">
    <property type="component" value="Plasmid pEXIG01"/>
</dbReference>